<accession>A0A7M5TWY6</accession>
<protein>
    <submittedName>
        <fullName evidence="2">Uncharacterized protein</fullName>
    </submittedName>
</protein>
<proteinExistence type="predicted"/>
<name>A0A7M5TWY6_9CNID</name>
<reference evidence="2" key="1">
    <citation type="submission" date="2021-01" db="UniProtKB">
        <authorList>
            <consortium name="EnsemblMetazoa"/>
        </authorList>
    </citation>
    <scope>IDENTIFICATION</scope>
</reference>
<feature type="region of interest" description="Disordered" evidence="1">
    <location>
        <begin position="148"/>
        <end position="169"/>
    </location>
</feature>
<dbReference type="EnsemblMetazoa" id="CLYHEMT003186.1">
    <property type="protein sequence ID" value="CLYHEMP003186.1"/>
    <property type="gene ID" value="CLYHEMG003186"/>
</dbReference>
<feature type="region of interest" description="Disordered" evidence="1">
    <location>
        <begin position="39"/>
        <end position="70"/>
    </location>
</feature>
<dbReference type="Proteomes" id="UP000594262">
    <property type="component" value="Unplaced"/>
</dbReference>
<organism evidence="2 3">
    <name type="scientific">Clytia hemisphaerica</name>
    <dbReference type="NCBI Taxonomy" id="252671"/>
    <lineage>
        <taxon>Eukaryota</taxon>
        <taxon>Metazoa</taxon>
        <taxon>Cnidaria</taxon>
        <taxon>Hydrozoa</taxon>
        <taxon>Hydroidolina</taxon>
        <taxon>Leptothecata</taxon>
        <taxon>Obeliida</taxon>
        <taxon>Clytiidae</taxon>
        <taxon>Clytia</taxon>
    </lineage>
</organism>
<dbReference type="AlphaFoldDB" id="A0A7M5TWY6"/>
<evidence type="ECO:0000313" key="3">
    <source>
        <dbReference type="Proteomes" id="UP000594262"/>
    </source>
</evidence>
<keyword evidence="3" id="KW-1185">Reference proteome</keyword>
<sequence>MDEERRRERNKNAMIKSIEEINKLTKEVMFKTTEIKETIQMYQSSTTPIDDDDSPNTEADPYRPDEEDKKALNKSIAQARRRIQDTVDQIKSTREGIRVEHIKRGELFKRLSDLKAKENEKKSHHLSTEDQYENKITVQKVKTVSGVTNYMGNNTKRRPRKNLLSPQDI</sequence>
<feature type="compositionally biased region" description="Basic and acidic residues" evidence="1">
    <location>
        <begin position="60"/>
        <end position="70"/>
    </location>
</feature>
<evidence type="ECO:0000313" key="2">
    <source>
        <dbReference type="EnsemblMetazoa" id="CLYHEMP003186.1"/>
    </source>
</evidence>
<evidence type="ECO:0000256" key="1">
    <source>
        <dbReference type="SAM" id="MobiDB-lite"/>
    </source>
</evidence>